<feature type="compositionally biased region" description="Low complexity" evidence="2">
    <location>
        <begin position="724"/>
        <end position="743"/>
    </location>
</feature>
<evidence type="ECO:0000256" key="1">
    <source>
        <dbReference type="SAM" id="Coils"/>
    </source>
</evidence>
<feature type="compositionally biased region" description="Low complexity" evidence="2">
    <location>
        <begin position="105"/>
        <end position="115"/>
    </location>
</feature>
<name>C4YTJ8_CANAW</name>
<dbReference type="EMBL" id="CM000313">
    <property type="protein sequence ID" value="EEQ46939.1"/>
    <property type="molecule type" value="Genomic_DNA"/>
</dbReference>
<feature type="region of interest" description="Disordered" evidence="2">
    <location>
        <begin position="13"/>
        <end position="46"/>
    </location>
</feature>
<gene>
    <name evidence="3" type="ORF">CAWG_05491</name>
</gene>
<feature type="compositionally biased region" description="Low complexity" evidence="2">
    <location>
        <begin position="23"/>
        <end position="35"/>
    </location>
</feature>
<dbReference type="GO" id="GO:0042790">
    <property type="term" value="P:nucleolar large rRNA transcription by RNA polymerase I"/>
    <property type="evidence" value="ECO:0007669"/>
    <property type="project" value="InterPro"/>
</dbReference>
<feature type="region of interest" description="Disordered" evidence="2">
    <location>
        <begin position="573"/>
        <end position="599"/>
    </location>
</feature>
<feature type="coiled-coil region" evidence="1">
    <location>
        <begin position="603"/>
        <end position="630"/>
    </location>
</feature>
<dbReference type="PANTHER" id="PTHR28079">
    <property type="entry name" value="RNA POLYMERASE I-SPECIFIC TRANSCRIPTION INITIATION FACTOR RRN5"/>
    <property type="match status" value="1"/>
</dbReference>
<feature type="region of interest" description="Disordered" evidence="2">
    <location>
        <begin position="643"/>
        <end position="683"/>
    </location>
</feature>
<dbReference type="GO" id="GO:0000182">
    <property type="term" value="F:rDNA binding"/>
    <property type="evidence" value="ECO:0007669"/>
    <property type="project" value="TreeGrafter"/>
</dbReference>
<feature type="region of interest" description="Disordered" evidence="2">
    <location>
        <begin position="470"/>
        <end position="508"/>
    </location>
</feature>
<dbReference type="HOGENOM" id="CLU_020991_1_0_1"/>
<dbReference type="GO" id="GO:0001181">
    <property type="term" value="F:RNA polymerase I general transcription initiation factor activity"/>
    <property type="evidence" value="ECO:0007669"/>
    <property type="project" value="TreeGrafter"/>
</dbReference>
<evidence type="ECO:0000313" key="4">
    <source>
        <dbReference type="Proteomes" id="UP000001429"/>
    </source>
</evidence>
<feature type="region of interest" description="Disordered" evidence="2">
    <location>
        <begin position="718"/>
        <end position="746"/>
    </location>
</feature>
<dbReference type="PANTHER" id="PTHR28079:SF1">
    <property type="entry name" value="RNA POLYMERASE I-SPECIFIC TRANSCRIPTION INITIATION FACTOR RRN5"/>
    <property type="match status" value="1"/>
</dbReference>
<protein>
    <recommendedName>
        <fullName evidence="5">Myb-like domain-containing protein</fullName>
    </recommendedName>
</protein>
<dbReference type="OMA" id="EYWIYEN"/>
<feature type="region of interest" description="Disordered" evidence="2">
    <location>
        <begin position="185"/>
        <end position="222"/>
    </location>
</feature>
<feature type="compositionally biased region" description="Low complexity" evidence="2">
    <location>
        <begin position="185"/>
        <end position="196"/>
    </location>
</feature>
<feature type="compositionally biased region" description="Basic residues" evidence="2">
    <location>
        <begin position="197"/>
        <end position="212"/>
    </location>
</feature>
<dbReference type="Proteomes" id="UP000001429">
    <property type="component" value="Chromosome 7"/>
</dbReference>
<dbReference type="PaxDb" id="5476-C4YTJ8"/>
<dbReference type="GO" id="GO:0006361">
    <property type="term" value="P:transcription initiation at RNA polymerase I promoter"/>
    <property type="evidence" value="ECO:0007669"/>
    <property type="project" value="TreeGrafter"/>
</dbReference>
<proteinExistence type="predicted"/>
<feature type="compositionally biased region" description="Polar residues" evidence="2">
    <location>
        <begin position="656"/>
        <end position="674"/>
    </location>
</feature>
<accession>C4YTJ8</accession>
<evidence type="ECO:0000256" key="2">
    <source>
        <dbReference type="SAM" id="MobiDB-lite"/>
    </source>
</evidence>
<feature type="compositionally biased region" description="Acidic residues" evidence="2">
    <location>
        <begin position="578"/>
        <end position="599"/>
    </location>
</feature>
<sequence length="763" mass="89385">MIKMKTNEDKLITNDNLIESVPSNSNTNSNTNNRSNNDKPPRFKPSRKFLGNTKYLQFYNQFVQEFFTKCPKFSDLTSSIITTNGEIYNLPKRKKYNSRGRPRKNQNQNLQQNDFLNDDDDGNDIGGTLWTWQEKEIFFNLLNKYKTITAILNNQQDWLAFLPKKSMIQIITYYELLKNNYKTLQRQQQKQQQQQRQRQKRYRKNKKGKSKKRHEDGDGESSLLSYRDIPIAYEMSPYFQNFEQLQSDLITKRENNKLLTHVNKNKIFRQYKSLMKQINENDNQKIIEESESTTTTTPTNIVSMNKDSIIDMIKLQEIFKCQISIDSLILFEKLSLLIIKKILLNLILFITPKENSEGIIMVKQSDIWKAIEKLNYNPRKTLQFFKILRRDTIRSRRDTKNEENTDQEEEEQQQQQQQIEDVSGYISPFDNPIIHSGKHKKRHLKNNDSISNSSNKEITIDAIIKRQQNNISSNDNNNNNSNNNSNNAQKKEDEEELEDINKQNNDHDHDQYLEQYLNILETKNLNEFDYINSKMYERGLVEMLMPEKKDDDGKEFIEQDETIAEYWIYENQNIKGGEEEEEEEGLPIESDSEEEEGEVIDAEVEAETELSEIQEQAQEQEETLNETNYQDEELLYIDPELFDSDYMNNNNNNNNKSTDNLSSDLVVKPSSTQSIDKEVLPNKDTKTKDKHTLITIIGGEDEIEQMTISQLKKLLPIPRKSKSSDTTSTSTSTSSGSGGITKKYSNKSITKRLNKLNQQFAQY</sequence>
<organism evidence="3 4">
    <name type="scientific">Candida albicans (strain WO-1)</name>
    <name type="common">Yeast</name>
    <dbReference type="NCBI Taxonomy" id="294748"/>
    <lineage>
        <taxon>Eukaryota</taxon>
        <taxon>Fungi</taxon>
        <taxon>Dikarya</taxon>
        <taxon>Ascomycota</taxon>
        <taxon>Saccharomycotina</taxon>
        <taxon>Pichiomycetes</taxon>
        <taxon>Debaryomycetaceae</taxon>
        <taxon>Candida/Lodderomyces clade</taxon>
        <taxon>Candida</taxon>
    </lineage>
</organism>
<evidence type="ECO:0008006" key="5">
    <source>
        <dbReference type="Google" id="ProtNLM"/>
    </source>
</evidence>
<keyword evidence="4" id="KW-1185">Reference proteome</keyword>
<reference evidence="3 4" key="1">
    <citation type="journal article" date="2009" name="Nature">
        <title>Evolution of pathogenicity and sexual reproduction in eight Candida genomes.</title>
        <authorList>
            <person name="Butler G."/>
            <person name="Rasmussen M.D."/>
            <person name="Lin M.F."/>
            <person name="Santos M.A."/>
            <person name="Sakthikumar S."/>
            <person name="Munro C.A."/>
            <person name="Rheinbay E."/>
            <person name="Grabherr M."/>
            <person name="Forche A."/>
            <person name="Reedy J.L."/>
            <person name="Agrafioti I."/>
            <person name="Arnaud M.B."/>
            <person name="Bates S."/>
            <person name="Brown A.J."/>
            <person name="Brunke S."/>
            <person name="Costanzo M.C."/>
            <person name="Fitzpatrick D.A."/>
            <person name="de Groot P.W."/>
            <person name="Harris D."/>
            <person name="Hoyer L.L."/>
            <person name="Hube B."/>
            <person name="Klis F.M."/>
            <person name="Kodira C."/>
            <person name="Lennard N."/>
            <person name="Logue M.E."/>
            <person name="Martin R."/>
            <person name="Neiman A.M."/>
            <person name="Nikolaou E."/>
            <person name="Quail M.A."/>
            <person name="Quinn J."/>
            <person name="Santos M.C."/>
            <person name="Schmitzberger F.F."/>
            <person name="Sherlock G."/>
            <person name="Shah P."/>
            <person name="Silverstein K.A."/>
            <person name="Skrzypek M.S."/>
            <person name="Soll D."/>
            <person name="Staggs R."/>
            <person name="Stansfield I."/>
            <person name="Stumpf M.P."/>
            <person name="Sudbery P.E."/>
            <person name="Srikantha T."/>
            <person name="Zeng Q."/>
            <person name="Berman J."/>
            <person name="Berriman M."/>
            <person name="Heitman J."/>
            <person name="Gow N.A."/>
            <person name="Lorenz M.C."/>
            <person name="Birren B.W."/>
            <person name="Kellis M."/>
            <person name="Cuomo C.A."/>
        </authorList>
    </citation>
    <scope>NUCLEOTIDE SEQUENCE [LARGE SCALE GENOMIC DNA]</scope>
    <source>
        <strain evidence="3 4">WO-1</strain>
    </source>
</reference>
<feature type="compositionally biased region" description="Low complexity" evidence="2">
    <location>
        <begin position="470"/>
        <end position="487"/>
    </location>
</feature>
<dbReference type="InterPro" id="IPR039601">
    <property type="entry name" value="Rrn5"/>
</dbReference>
<dbReference type="VEuPathDB" id="FungiDB:CAWG_05491"/>
<keyword evidence="1" id="KW-0175">Coiled coil</keyword>
<feature type="region of interest" description="Disordered" evidence="2">
    <location>
        <begin position="92"/>
        <end position="119"/>
    </location>
</feature>
<evidence type="ECO:0000313" key="3">
    <source>
        <dbReference type="EMBL" id="EEQ46939.1"/>
    </source>
</evidence>
<feature type="compositionally biased region" description="Basic and acidic residues" evidence="2">
    <location>
        <begin position="499"/>
        <end position="508"/>
    </location>
</feature>
<dbReference type="GO" id="GO:0000500">
    <property type="term" value="C:RNA polymerase I upstream activating factor complex"/>
    <property type="evidence" value="ECO:0007669"/>
    <property type="project" value="InterPro"/>
</dbReference>
<feature type="compositionally biased region" description="Basic residues" evidence="2">
    <location>
        <begin position="92"/>
        <end position="104"/>
    </location>
</feature>
<feature type="region of interest" description="Disordered" evidence="2">
    <location>
        <begin position="396"/>
        <end position="453"/>
    </location>
</feature>
<dbReference type="AlphaFoldDB" id="C4YTJ8"/>
<dbReference type="OrthoDB" id="2240312at2759"/>